<organism evidence="2 4">
    <name type="scientific">Macrostomum lignano</name>
    <dbReference type="NCBI Taxonomy" id="282301"/>
    <lineage>
        <taxon>Eukaryota</taxon>
        <taxon>Metazoa</taxon>
        <taxon>Spiralia</taxon>
        <taxon>Lophotrochozoa</taxon>
        <taxon>Platyhelminthes</taxon>
        <taxon>Rhabditophora</taxon>
        <taxon>Macrostomorpha</taxon>
        <taxon>Macrostomida</taxon>
        <taxon>Macrostomidae</taxon>
        <taxon>Macrostomum</taxon>
    </lineage>
</organism>
<proteinExistence type="predicted"/>
<accession>A0A1I8J249</accession>
<evidence type="ECO:0000256" key="1">
    <source>
        <dbReference type="SAM" id="Phobius"/>
    </source>
</evidence>
<sequence length="122" mass="14155">TPFKYPMYSILKTFDMTVGEMEFVTYFISGTSGRMQLALLVVFVIFVVVMPIGLMNLLFYPNRTGNRLVEYMRPYGMQYRDWLQRCADDRAETTNEERLEAVEAAVQGLTILLKDIRQAVVH</sequence>
<keyword evidence="1" id="KW-0472">Membrane</keyword>
<keyword evidence="1" id="KW-1133">Transmembrane helix</keyword>
<dbReference type="Proteomes" id="UP000095280">
    <property type="component" value="Unplaced"/>
</dbReference>
<evidence type="ECO:0000313" key="4">
    <source>
        <dbReference type="WBParaSite" id="maker-uti_cns_0045683-snap-gene-0.10-mRNA-1"/>
    </source>
</evidence>
<feature type="transmembrane region" description="Helical" evidence="1">
    <location>
        <begin position="37"/>
        <end position="59"/>
    </location>
</feature>
<keyword evidence="1" id="KW-0812">Transmembrane</keyword>
<evidence type="ECO:0000313" key="2">
    <source>
        <dbReference type="Proteomes" id="UP000095280"/>
    </source>
</evidence>
<keyword evidence="2" id="KW-1185">Reference proteome</keyword>
<dbReference type="AlphaFoldDB" id="A0A1I8J249"/>
<protein>
    <submittedName>
        <fullName evidence="3 4">RSN1_7TM domain-containing protein</fullName>
    </submittedName>
</protein>
<dbReference type="WBParaSite" id="maker-uti_cns_0045683-snap-gene-0.10-mRNA-1">
    <property type="protein sequence ID" value="maker-uti_cns_0045683-snap-gene-0.10-mRNA-1"/>
    <property type="gene ID" value="maker-uti_cns_0045683-snap-gene-0.10"/>
</dbReference>
<dbReference type="WBParaSite" id="maker-unitig_31337-snap-gene-0.3-mRNA-1">
    <property type="protein sequence ID" value="maker-unitig_31337-snap-gene-0.3-mRNA-1"/>
    <property type="gene ID" value="maker-unitig_31337-snap-gene-0.3"/>
</dbReference>
<reference evidence="3 4" key="1">
    <citation type="submission" date="2016-11" db="UniProtKB">
        <authorList>
            <consortium name="WormBaseParasite"/>
        </authorList>
    </citation>
    <scope>IDENTIFICATION</scope>
</reference>
<name>A0A1I8J249_9PLAT</name>
<evidence type="ECO:0000313" key="3">
    <source>
        <dbReference type="WBParaSite" id="maker-unitig_31337-snap-gene-0.3-mRNA-1"/>
    </source>
</evidence>